<feature type="region of interest" description="Disordered" evidence="1">
    <location>
        <begin position="46"/>
        <end position="88"/>
    </location>
</feature>
<proteinExistence type="predicted"/>
<dbReference type="Proteomes" id="UP001500403">
    <property type="component" value="Unassembled WGS sequence"/>
</dbReference>
<comment type="caution">
    <text evidence="2">The sequence shown here is derived from an EMBL/GenBank/DDBJ whole genome shotgun (WGS) entry which is preliminary data.</text>
</comment>
<keyword evidence="3" id="KW-1185">Reference proteome</keyword>
<dbReference type="RefSeq" id="WP_344499627.1">
    <property type="nucleotide sequence ID" value="NZ_BAAAUD010000060.1"/>
</dbReference>
<evidence type="ECO:0000313" key="3">
    <source>
        <dbReference type="Proteomes" id="UP001500403"/>
    </source>
</evidence>
<evidence type="ECO:0000256" key="1">
    <source>
        <dbReference type="SAM" id="MobiDB-lite"/>
    </source>
</evidence>
<organism evidence="2 3">
    <name type="scientific">Streptomyces enissocaesilis</name>
    <dbReference type="NCBI Taxonomy" id="332589"/>
    <lineage>
        <taxon>Bacteria</taxon>
        <taxon>Bacillati</taxon>
        <taxon>Actinomycetota</taxon>
        <taxon>Actinomycetes</taxon>
        <taxon>Kitasatosporales</taxon>
        <taxon>Streptomycetaceae</taxon>
        <taxon>Streptomyces</taxon>
        <taxon>Streptomyces rochei group</taxon>
    </lineage>
</organism>
<reference evidence="2 3" key="1">
    <citation type="journal article" date="2019" name="Int. J. Syst. Evol. Microbiol.">
        <title>The Global Catalogue of Microorganisms (GCM) 10K type strain sequencing project: providing services to taxonomists for standard genome sequencing and annotation.</title>
        <authorList>
            <consortium name="The Broad Institute Genomics Platform"/>
            <consortium name="The Broad Institute Genome Sequencing Center for Infectious Disease"/>
            <person name="Wu L."/>
            <person name="Ma J."/>
        </authorList>
    </citation>
    <scope>NUCLEOTIDE SEQUENCE [LARGE SCALE GENOMIC DNA]</scope>
    <source>
        <strain evidence="2 3">JCM 9088</strain>
    </source>
</reference>
<accession>A0ABN3XN89</accession>
<gene>
    <name evidence="2" type="ORF">GCM10010446_61310</name>
</gene>
<dbReference type="EMBL" id="BAAAUD010000060">
    <property type="protein sequence ID" value="GAA2967287.1"/>
    <property type="molecule type" value="Genomic_DNA"/>
</dbReference>
<evidence type="ECO:0000313" key="2">
    <source>
        <dbReference type="EMBL" id="GAA2967287.1"/>
    </source>
</evidence>
<protein>
    <submittedName>
        <fullName evidence="2">Uncharacterized protein</fullName>
    </submittedName>
</protein>
<name>A0ABN3XN89_9ACTN</name>
<sequence length="88" mass="9025">MSQRTGITKFMGNVLDGAKDLADDVLDRARDLEHDLRNAVSRCVKPADDAPRPAAPVSSDAHLHAHGDAGSAGHAAAGAAAPTERTSA</sequence>
<feature type="compositionally biased region" description="Low complexity" evidence="1">
    <location>
        <begin position="68"/>
        <end position="81"/>
    </location>
</feature>